<accession>A0A245ZHL4</accession>
<organism evidence="1 2">
    <name type="scientific">Sphingomonas dokdonensis</name>
    <dbReference type="NCBI Taxonomy" id="344880"/>
    <lineage>
        <taxon>Bacteria</taxon>
        <taxon>Pseudomonadati</taxon>
        <taxon>Pseudomonadota</taxon>
        <taxon>Alphaproteobacteria</taxon>
        <taxon>Sphingomonadales</taxon>
        <taxon>Sphingomonadaceae</taxon>
        <taxon>Sphingomonas</taxon>
    </lineage>
</organism>
<dbReference type="AlphaFoldDB" id="A0A245ZHL4"/>
<reference evidence="1 2" key="1">
    <citation type="submission" date="2017-03" db="EMBL/GenBank/DDBJ databases">
        <title>Genome sequence of Sphingomonas dokdonensis DSM 21029.</title>
        <authorList>
            <person name="Poehlein A."/>
            <person name="Wuebbeler J.H."/>
            <person name="Steinbuechel A."/>
            <person name="Daniel R."/>
        </authorList>
    </citation>
    <scope>NUCLEOTIDE SEQUENCE [LARGE SCALE GENOMIC DNA]</scope>
    <source>
        <strain evidence="1 2">DSM 21029</strain>
    </source>
</reference>
<protein>
    <submittedName>
        <fullName evidence="1">Uncharacterized protein</fullName>
    </submittedName>
</protein>
<evidence type="ECO:0000313" key="1">
    <source>
        <dbReference type="EMBL" id="OWK29218.1"/>
    </source>
</evidence>
<keyword evidence="2" id="KW-1185">Reference proteome</keyword>
<sequence>MLTLYWNSRVLEALALDELAVGYRWLLPDGSASDMLGESYAFIITGPGIGTRLGLPVDFAIALSEREADRDGVYHAMRLPANTAPQLAGMVGLRWQVAEVLANGAYKPHVGGELKIGSVTGYNPPAETPVFTDGGLLIIEHDESEAATGNRKIRAIGTGRRGLASYEARFLAGRISEPTEEAEDAYLRGLATELSGTSIQGDGLVTTAGTLGGTPLVRVSAASEAEAVAGTSTNKAVTPKAMKAATDLQSAAILALTGAALDQRLRLDVHQANDDSSQAIGRENLKAAKDSAVAAALAGRPEVSAGVAAAIAAAIMAAHYGDDALVRAPKLAMYSPADLPSKNSYLQARDPLTSDDATLLYTAGSWWRNTATGAVWRCLSAANDAAVWVRVEDLPFMRLRDAYRNWGNGQDDTQAAADLLKTGQPLLLESRGPGKSVLFDNLELNSGDTVLGFGGLSYLGLDTRPFVKVKQNGSKEAFDAAFRLAPGAKGVLIQGIGINGYWSPTDNRNVNGIASGGDRVTARDVTMRYLNIGVGDRAGYSNTRKLWNCVGHECNSIMVNPIDSTVIDGEFAVCREHAFIFDFGAERNRMVNPRIEHGLKFAIAAIGASATQKVGNLSCIGLQVDRMGEGGLLFVNAQKIDVVGGNYTRNGHLASGMTGKSAHVVLDAATSDVIITATTAQHGFDDGGGGLDAPDFVIKLQGAALSNIVLVGNSWANGSINAQNILFKASGSSPGGMYIQKFNTGLVGEVSGAGLNESGGRTFQSSRSVVVQDGTTGTLSMTQQPVAANSAVPRTLIMTIIEPTAGLTYQATFRAVLRRFGGNATLGFSAAGQEIGTAGSIRIAAAATFRLDFPTIAADGSTFDLTIANAIGSTRAVTVSAEWS</sequence>
<evidence type="ECO:0000313" key="2">
    <source>
        <dbReference type="Proteomes" id="UP000197290"/>
    </source>
</evidence>
<name>A0A245ZHL4_9SPHN</name>
<gene>
    <name evidence="1" type="ORF">SPDO_21990</name>
</gene>
<dbReference type="OrthoDB" id="8368172at2"/>
<proteinExistence type="predicted"/>
<dbReference type="RefSeq" id="WP_088367551.1">
    <property type="nucleotide sequence ID" value="NZ_NBBI01000004.1"/>
</dbReference>
<dbReference type="Proteomes" id="UP000197290">
    <property type="component" value="Unassembled WGS sequence"/>
</dbReference>
<comment type="caution">
    <text evidence="1">The sequence shown here is derived from an EMBL/GenBank/DDBJ whole genome shotgun (WGS) entry which is preliminary data.</text>
</comment>
<dbReference type="EMBL" id="NBBI01000004">
    <property type="protein sequence ID" value="OWK29218.1"/>
    <property type="molecule type" value="Genomic_DNA"/>
</dbReference>